<reference evidence="5" key="1">
    <citation type="submission" date="2023-07" db="EMBL/GenBank/DDBJ databases">
        <authorList>
            <consortium name="AG Swart"/>
            <person name="Singh M."/>
            <person name="Singh A."/>
            <person name="Seah K."/>
            <person name="Emmerich C."/>
        </authorList>
    </citation>
    <scope>NUCLEOTIDE SEQUENCE</scope>
    <source>
        <strain evidence="5">DP1</strain>
    </source>
</reference>
<sequence>MVLTLFIASFGAAEIVLKHVEHFEDENLSLSTDILPQVATSGPTRNVGPRGISSKSPEETRHLRTSNNRSNCNGCSENEGAEVNSTSTIIVSCIIVFSCCCVFSIGFLWHLMTKKQRNMQGRRVRRITADANVTVETITISRAELDRSLPAKLFSKHDNKYSCTECSICLKEFENTEKVRIVESCKHMFHSDCVVEMIKSMPRLNPKCPLCQGPIFSGALVTDV</sequence>
<evidence type="ECO:0000313" key="6">
    <source>
        <dbReference type="Proteomes" id="UP001295684"/>
    </source>
</evidence>
<dbReference type="PROSITE" id="PS50089">
    <property type="entry name" value="ZF_RING_2"/>
    <property type="match status" value="1"/>
</dbReference>
<keyword evidence="6" id="KW-1185">Reference proteome</keyword>
<keyword evidence="1" id="KW-0863">Zinc-finger</keyword>
<evidence type="ECO:0000259" key="4">
    <source>
        <dbReference type="PROSITE" id="PS50089"/>
    </source>
</evidence>
<comment type="caution">
    <text evidence="5">The sequence shown here is derived from an EMBL/GenBank/DDBJ whole genome shotgun (WGS) entry which is preliminary data.</text>
</comment>
<evidence type="ECO:0000313" key="5">
    <source>
        <dbReference type="EMBL" id="CAI2369470.1"/>
    </source>
</evidence>
<dbReference type="Gene3D" id="3.30.40.10">
    <property type="entry name" value="Zinc/RING finger domain, C3HC4 (zinc finger)"/>
    <property type="match status" value="1"/>
</dbReference>
<feature type="region of interest" description="Disordered" evidence="2">
    <location>
        <begin position="39"/>
        <end position="69"/>
    </location>
</feature>
<dbReference type="InterPro" id="IPR013083">
    <property type="entry name" value="Znf_RING/FYVE/PHD"/>
</dbReference>
<dbReference type="Proteomes" id="UP001295684">
    <property type="component" value="Unassembled WGS sequence"/>
</dbReference>
<proteinExistence type="predicted"/>
<organism evidence="5 6">
    <name type="scientific">Euplotes crassus</name>
    <dbReference type="NCBI Taxonomy" id="5936"/>
    <lineage>
        <taxon>Eukaryota</taxon>
        <taxon>Sar</taxon>
        <taxon>Alveolata</taxon>
        <taxon>Ciliophora</taxon>
        <taxon>Intramacronucleata</taxon>
        <taxon>Spirotrichea</taxon>
        <taxon>Hypotrichia</taxon>
        <taxon>Euplotida</taxon>
        <taxon>Euplotidae</taxon>
        <taxon>Moneuplotes</taxon>
    </lineage>
</organism>
<keyword evidence="1" id="KW-0862">Zinc</keyword>
<dbReference type="SMART" id="SM00184">
    <property type="entry name" value="RING"/>
    <property type="match status" value="1"/>
</dbReference>
<feature type="transmembrane region" description="Helical" evidence="3">
    <location>
        <begin position="89"/>
        <end position="112"/>
    </location>
</feature>
<evidence type="ECO:0000256" key="1">
    <source>
        <dbReference type="PROSITE-ProRule" id="PRU00175"/>
    </source>
</evidence>
<protein>
    <recommendedName>
        <fullName evidence="4">RING-type domain-containing protein</fullName>
    </recommendedName>
</protein>
<accession>A0AAD1UM73</accession>
<feature type="domain" description="RING-type" evidence="4">
    <location>
        <begin position="166"/>
        <end position="212"/>
    </location>
</feature>
<dbReference type="GO" id="GO:0008270">
    <property type="term" value="F:zinc ion binding"/>
    <property type="evidence" value="ECO:0007669"/>
    <property type="project" value="UniProtKB-KW"/>
</dbReference>
<dbReference type="EMBL" id="CAMPGE010010621">
    <property type="protein sequence ID" value="CAI2369470.1"/>
    <property type="molecule type" value="Genomic_DNA"/>
</dbReference>
<dbReference type="InterPro" id="IPR001841">
    <property type="entry name" value="Znf_RING"/>
</dbReference>
<evidence type="ECO:0000256" key="3">
    <source>
        <dbReference type="SAM" id="Phobius"/>
    </source>
</evidence>
<dbReference type="PANTHER" id="PTHR45676">
    <property type="entry name" value="RING-H2 FINGER PROTEIN ATL51-RELATED"/>
    <property type="match status" value="1"/>
</dbReference>
<dbReference type="PANTHER" id="PTHR45676:SF41">
    <property type="entry name" value="RING-H2 FINGER PROTEIN ATL66"/>
    <property type="match status" value="1"/>
</dbReference>
<dbReference type="SUPFAM" id="SSF57850">
    <property type="entry name" value="RING/U-box"/>
    <property type="match status" value="1"/>
</dbReference>
<evidence type="ECO:0000256" key="2">
    <source>
        <dbReference type="SAM" id="MobiDB-lite"/>
    </source>
</evidence>
<keyword evidence="3" id="KW-0812">Transmembrane</keyword>
<keyword evidence="1" id="KW-0479">Metal-binding</keyword>
<keyword evidence="3" id="KW-1133">Transmembrane helix</keyword>
<keyword evidence="3" id="KW-0472">Membrane</keyword>
<gene>
    <name evidence="5" type="ORF">ECRASSUSDP1_LOCUS10771</name>
</gene>
<dbReference type="AlphaFoldDB" id="A0AAD1UM73"/>
<name>A0AAD1UM73_EUPCR</name>
<dbReference type="Pfam" id="PF13639">
    <property type="entry name" value="zf-RING_2"/>
    <property type="match status" value="1"/>
</dbReference>